<dbReference type="GO" id="GO:0015369">
    <property type="term" value="F:calcium:proton antiporter activity"/>
    <property type="evidence" value="ECO:0007669"/>
    <property type="project" value="TreeGrafter"/>
</dbReference>
<feature type="transmembrane region" description="Helical" evidence="8">
    <location>
        <begin position="412"/>
        <end position="434"/>
    </location>
</feature>
<dbReference type="Pfam" id="PF01699">
    <property type="entry name" value="Na_Ca_ex"/>
    <property type="match status" value="1"/>
</dbReference>
<evidence type="ECO:0000256" key="8">
    <source>
        <dbReference type="SAM" id="Phobius"/>
    </source>
</evidence>
<dbReference type="GO" id="GO:0006874">
    <property type="term" value="P:intracellular calcium ion homeostasis"/>
    <property type="evidence" value="ECO:0007669"/>
    <property type="project" value="TreeGrafter"/>
</dbReference>
<keyword evidence="2" id="KW-0813">Transport</keyword>
<evidence type="ECO:0000256" key="5">
    <source>
        <dbReference type="ARBA" id="ARBA00023065"/>
    </source>
</evidence>
<feature type="transmembrane region" description="Helical" evidence="8">
    <location>
        <begin position="327"/>
        <end position="347"/>
    </location>
</feature>
<evidence type="ECO:0000256" key="7">
    <source>
        <dbReference type="SAM" id="MobiDB-lite"/>
    </source>
</evidence>
<dbReference type="EMBL" id="KN817536">
    <property type="protein sequence ID" value="KJA24577.1"/>
    <property type="molecule type" value="Genomic_DNA"/>
</dbReference>
<dbReference type="Proteomes" id="UP000054270">
    <property type="component" value="Unassembled WGS sequence"/>
</dbReference>
<evidence type="ECO:0000256" key="3">
    <source>
        <dbReference type="ARBA" id="ARBA00022692"/>
    </source>
</evidence>
<sequence length="514" mass="57337">MSLPIDSTARQRSIRLTDDIEKANGHTHDHLHPPEQGFGVSQSIKSPGTESQRRRRDILAETLRIEEGKEELIRFWDQFMRKGKKKIGVVDSLRAFLFSSWLNVFVVCIPIAWVSHFKHWNPSATFTICFFAIVSLEHLFDYGGEQMAFYLGKDLGDLAMITLGNTVEATLAFILLKRCELVLLKSTIIGVVILHLLFVPGASFVTGGARIIQQDLHPHLTQLNHTLLTIGVLTLLLPVAFFAAINTTYQTGTTAPANIASILTDDLRRKLLQMSRGLAILLLIVYVCSRIYLHDPPGDDDDLASAPLAPEALKEHVARLREQDPEVNQFVCMGILAVAISLMAVTAEWMVESIDFVRESGHIEEEWIGMILLPLVSFAADGAVGVVYFIRHMLRHFFQEPIPPATLAKGEAIDLSIQFTLFWMPLFILVAWWTDKPLTLLFDLFEVAALIGACFIVNYVTADSKTNWAEGMSMVIFYAMIALCTWFYEGQPEILVLSACGTVADAITNSTDSV</sequence>
<feature type="domain" description="Sodium/calcium exchanger membrane region" evidence="9">
    <location>
        <begin position="334"/>
        <end position="485"/>
    </location>
</feature>
<keyword evidence="5" id="KW-0406">Ion transport</keyword>
<accession>A0A0D2LBF4</accession>
<dbReference type="OMA" id="NWVEGLI"/>
<keyword evidence="11" id="KW-1185">Reference proteome</keyword>
<dbReference type="OrthoDB" id="1699231at2759"/>
<reference evidence="11" key="1">
    <citation type="submission" date="2014-04" db="EMBL/GenBank/DDBJ databases">
        <title>Evolutionary Origins and Diversification of the Mycorrhizal Mutualists.</title>
        <authorList>
            <consortium name="DOE Joint Genome Institute"/>
            <consortium name="Mycorrhizal Genomics Consortium"/>
            <person name="Kohler A."/>
            <person name="Kuo A."/>
            <person name="Nagy L.G."/>
            <person name="Floudas D."/>
            <person name="Copeland A."/>
            <person name="Barry K.W."/>
            <person name="Cichocki N."/>
            <person name="Veneault-Fourrey C."/>
            <person name="LaButti K."/>
            <person name="Lindquist E.A."/>
            <person name="Lipzen A."/>
            <person name="Lundell T."/>
            <person name="Morin E."/>
            <person name="Murat C."/>
            <person name="Riley R."/>
            <person name="Ohm R."/>
            <person name="Sun H."/>
            <person name="Tunlid A."/>
            <person name="Henrissat B."/>
            <person name="Grigoriev I.V."/>
            <person name="Hibbett D.S."/>
            <person name="Martin F."/>
        </authorList>
    </citation>
    <scope>NUCLEOTIDE SEQUENCE [LARGE SCALE GENOMIC DNA]</scope>
    <source>
        <strain evidence="11">FD-334 SS-4</strain>
    </source>
</reference>
<feature type="transmembrane region" description="Helical" evidence="8">
    <location>
        <begin position="468"/>
        <end position="488"/>
    </location>
</feature>
<dbReference type="AlphaFoldDB" id="A0A0D2LBF4"/>
<gene>
    <name evidence="10" type="ORF">HYPSUDRAFT_38633</name>
</gene>
<keyword evidence="4 8" id="KW-1133">Transmembrane helix</keyword>
<comment type="subcellular location">
    <subcellularLocation>
        <location evidence="1">Endomembrane system</location>
        <topology evidence="1">Multi-pass membrane protein</topology>
    </subcellularLocation>
</comment>
<dbReference type="GO" id="GO:0012505">
    <property type="term" value="C:endomembrane system"/>
    <property type="evidence" value="ECO:0007669"/>
    <property type="project" value="UniProtKB-SubCell"/>
</dbReference>
<dbReference type="PANTHER" id="PTHR31503:SF20">
    <property type="entry name" value="CA(2+)_H(+) EXCHANGER, PUTATIVE (EUROFUNG)-RELATED"/>
    <property type="match status" value="1"/>
</dbReference>
<evidence type="ECO:0000313" key="11">
    <source>
        <dbReference type="Proteomes" id="UP000054270"/>
    </source>
</evidence>
<feature type="region of interest" description="Disordered" evidence="7">
    <location>
        <begin position="24"/>
        <end position="52"/>
    </location>
</feature>
<feature type="compositionally biased region" description="Basic and acidic residues" evidence="7">
    <location>
        <begin position="24"/>
        <end position="33"/>
    </location>
</feature>
<evidence type="ECO:0000256" key="1">
    <source>
        <dbReference type="ARBA" id="ARBA00004127"/>
    </source>
</evidence>
<protein>
    <recommendedName>
        <fullName evidence="9">Sodium/calcium exchanger membrane region domain-containing protein</fullName>
    </recommendedName>
</protein>
<feature type="transmembrane region" description="Helical" evidence="8">
    <location>
        <begin position="367"/>
        <end position="391"/>
    </location>
</feature>
<feature type="compositionally biased region" description="Polar residues" evidence="7">
    <location>
        <begin position="39"/>
        <end position="50"/>
    </location>
</feature>
<evidence type="ECO:0000256" key="4">
    <source>
        <dbReference type="ARBA" id="ARBA00022989"/>
    </source>
</evidence>
<feature type="transmembrane region" description="Helical" evidence="8">
    <location>
        <begin position="226"/>
        <end position="245"/>
    </location>
</feature>
<dbReference type="PANTHER" id="PTHR31503">
    <property type="entry name" value="VACUOLAR CALCIUM ION TRANSPORTER"/>
    <property type="match status" value="1"/>
</dbReference>
<dbReference type="STRING" id="945553.A0A0D2LBF4"/>
<organism evidence="10 11">
    <name type="scientific">Hypholoma sublateritium (strain FD-334 SS-4)</name>
    <dbReference type="NCBI Taxonomy" id="945553"/>
    <lineage>
        <taxon>Eukaryota</taxon>
        <taxon>Fungi</taxon>
        <taxon>Dikarya</taxon>
        <taxon>Basidiomycota</taxon>
        <taxon>Agaricomycotina</taxon>
        <taxon>Agaricomycetes</taxon>
        <taxon>Agaricomycetidae</taxon>
        <taxon>Agaricales</taxon>
        <taxon>Agaricineae</taxon>
        <taxon>Strophariaceae</taxon>
        <taxon>Hypholoma</taxon>
    </lineage>
</organism>
<evidence type="ECO:0000259" key="9">
    <source>
        <dbReference type="Pfam" id="PF01699"/>
    </source>
</evidence>
<evidence type="ECO:0000313" key="10">
    <source>
        <dbReference type="EMBL" id="KJA24577.1"/>
    </source>
</evidence>
<name>A0A0D2LBF4_HYPSF</name>
<evidence type="ECO:0000256" key="2">
    <source>
        <dbReference type="ARBA" id="ARBA00022448"/>
    </source>
</evidence>
<keyword evidence="6 8" id="KW-0472">Membrane</keyword>
<dbReference type="InterPro" id="IPR004713">
    <property type="entry name" value="CaH_exchang"/>
</dbReference>
<feature type="transmembrane region" description="Helical" evidence="8">
    <location>
        <begin position="93"/>
        <end position="113"/>
    </location>
</feature>
<dbReference type="GO" id="GO:0000329">
    <property type="term" value="C:fungal-type vacuole membrane"/>
    <property type="evidence" value="ECO:0007669"/>
    <property type="project" value="TreeGrafter"/>
</dbReference>
<evidence type="ECO:0000256" key="6">
    <source>
        <dbReference type="ARBA" id="ARBA00023136"/>
    </source>
</evidence>
<keyword evidence="3 8" id="KW-0812">Transmembrane</keyword>
<proteinExistence type="predicted"/>
<dbReference type="InterPro" id="IPR004837">
    <property type="entry name" value="NaCa_Exmemb"/>
</dbReference>
<feature type="transmembrane region" description="Helical" evidence="8">
    <location>
        <begin position="440"/>
        <end position="461"/>
    </location>
</feature>
<feature type="transmembrane region" description="Helical" evidence="8">
    <location>
        <begin position="182"/>
        <end position="205"/>
    </location>
</feature>
<feature type="transmembrane region" description="Helical" evidence="8">
    <location>
        <begin position="155"/>
        <end position="176"/>
    </location>
</feature>